<dbReference type="Pfam" id="PF00072">
    <property type="entry name" value="Response_reg"/>
    <property type="match status" value="1"/>
</dbReference>
<dbReference type="Gene3D" id="1.10.10.10">
    <property type="entry name" value="Winged helix-like DNA-binding domain superfamily/Winged helix DNA-binding domain"/>
    <property type="match status" value="1"/>
</dbReference>
<keyword evidence="1 6" id="KW-0597">Phosphoprotein</keyword>
<keyword evidence="4 7" id="KW-0238">DNA-binding</keyword>
<reference evidence="10 11" key="1">
    <citation type="submission" date="2019-11" db="EMBL/GenBank/DDBJ databases">
        <authorList>
            <person name="Khan S.A."/>
            <person name="Jeon C.O."/>
            <person name="Chun B.H."/>
        </authorList>
    </citation>
    <scope>NUCLEOTIDE SEQUENCE [LARGE SCALE GENOMIC DNA]</scope>
    <source>
        <strain evidence="10 11">IMCC 1097</strain>
    </source>
</reference>
<feature type="domain" description="Response regulatory" evidence="8">
    <location>
        <begin position="2"/>
        <end position="116"/>
    </location>
</feature>
<feature type="DNA-binding region" description="OmpR/PhoB-type" evidence="7">
    <location>
        <begin position="124"/>
        <end position="219"/>
    </location>
</feature>
<evidence type="ECO:0000256" key="4">
    <source>
        <dbReference type="ARBA" id="ARBA00023125"/>
    </source>
</evidence>
<keyword evidence="5" id="KW-0804">Transcription</keyword>
<evidence type="ECO:0000256" key="1">
    <source>
        <dbReference type="ARBA" id="ARBA00022553"/>
    </source>
</evidence>
<organism evidence="10 11">
    <name type="scientific">Litorivicinus lipolyticus</name>
    <dbReference type="NCBI Taxonomy" id="418701"/>
    <lineage>
        <taxon>Bacteria</taxon>
        <taxon>Pseudomonadati</taxon>
        <taxon>Pseudomonadota</taxon>
        <taxon>Gammaproteobacteria</taxon>
        <taxon>Oceanospirillales</taxon>
        <taxon>Litorivicinaceae</taxon>
        <taxon>Litorivicinus</taxon>
    </lineage>
</organism>
<evidence type="ECO:0000259" key="9">
    <source>
        <dbReference type="PROSITE" id="PS51755"/>
    </source>
</evidence>
<dbReference type="InterPro" id="IPR001867">
    <property type="entry name" value="OmpR/PhoB-type_DNA-bd"/>
</dbReference>
<proteinExistence type="predicted"/>
<dbReference type="GO" id="GO:0000976">
    <property type="term" value="F:transcription cis-regulatory region binding"/>
    <property type="evidence" value="ECO:0007669"/>
    <property type="project" value="TreeGrafter"/>
</dbReference>
<keyword evidence="2" id="KW-0902">Two-component regulatory system</keyword>
<dbReference type="GO" id="GO:0032993">
    <property type="term" value="C:protein-DNA complex"/>
    <property type="evidence" value="ECO:0007669"/>
    <property type="project" value="TreeGrafter"/>
</dbReference>
<dbReference type="OrthoDB" id="9802426at2"/>
<dbReference type="InterPro" id="IPR036388">
    <property type="entry name" value="WH-like_DNA-bd_sf"/>
</dbReference>
<evidence type="ECO:0000313" key="11">
    <source>
        <dbReference type="Proteomes" id="UP000388235"/>
    </source>
</evidence>
<evidence type="ECO:0000313" key="10">
    <source>
        <dbReference type="EMBL" id="QGG80170.1"/>
    </source>
</evidence>
<dbReference type="EMBL" id="CP045871">
    <property type="protein sequence ID" value="QGG80170.1"/>
    <property type="molecule type" value="Genomic_DNA"/>
</dbReference>
<protein>
    <submittedName>
        <fullName evidence="10">Response regulator</fullName>
    </submittedName>
</protein>
<dbReference type="PANTHER" id="PTHR48111:SF37">
    <property type="entry name" value="RESPONSE REGULATOR PROTEIN CARR"/>
    <property type="match status" value="1"/>
</dbReference>
<dbReference type="FunFam" id="3.40.50.2300:FF:000002">
    <property type="entry name" value="DNA-binding response regulator PhoP"/>
    <property type="match status" value="1"/>
</dbReference>
<dbReference type="AlphaFoldDB" id="A0A5Q2QE81"/>
<evidence type="ECO:0000256" key="5">
    <source>
        <dbReference type="ARBA" id="ARBA00023163"/>
    </source>
</evidence>
<dbReference type="SUPFAM" id="SSF52172">
    <property type="entry name" value="CheY-like"/>
    <property type="match status" value="1"/>
</dbReference>
<dbReference type="CDD" id="cd00383">
    <property type="entry name" value="trans_reg_C"/>
    <property type="match status" value="1"/>
</dbReference>
<dbReference type="InterPro" id="IPR001789">
    <property type="entry name" value="Sig_transdc_resp-reg_receiver"/>
</dbReference>
<keyword evidence="11" id="KW-1185">Reference proteome</keyword>
<dbReference type="GO" id="GO:0005829">
    <property type="term" value="C:cytosol"/>
    <property type="evidence" value="ECO:0007669"/>
    <property type="project" value="TreeGrafter"/>
</dbReference>
<dbReference type="Pfam" id="PF00486">
    <property type="entry name" value="Trans_reg_C"/>
    <property type="match status" value="1"/>
</dbReference>
<feature type="modified residue" description="4-aspartylphosphate" evidence="6">
    <location>
        <position position="51"/>
    </location>
</feature>
<evidence type="ECO:0000256" key="3">
    <source>
        <dbReference type="ARBA" id="ARBA00023015"/>
    </source>
</evidence>
<dbReference type="SMART" id="SM00862">
    <property type="entry name" value="Trans_reg_C"/>
    <property type="match status" value="1"/>
</dbReference>
<dbReference type="InterPro" id="IPR039420">
    <property type="entry name" value="WalR-like"/>
</dbReference>
<accession>A0A5Q2QE81</accession>
<dbReference type="Proteomes" id="UP000388235">
    <property type="component" value="Chromosome"/>
</dbReference>
<dbReference type="Gene3D" id="3.40.50.2300">
    <property type="match status" value="1"/>
</dbReference>
<gene>
    <name evidence="10" type="ORF">GH975_06110</name>
</gene>
<keyword evidence="3" id="KW-0805">Transcription regulation</keyword>
<sequence>MRILLVEDDERLATILCKQFSDAGYSVDQTALAREAQALGRTEDYMAAVLDLGLPDGNGLEVLRIWRAEKIAMPVLLLTARGEWYEKVEGLKAGADDYLSKPFRIEELLARVSAIVRRNAGRTKSVISVGRFELDEDQRLLKLESGMAYRLTGTEFRLLRCLMASPGRVQSKSHLIDQMYNLSETPTENIIEAYIARLRKMLGKDVILTRRAQGYLFNDLV</sequence>
<dbReference type="PANTHER" id="PTHR48111">
    <property type="entry name" value="REGULATOR OF RPOS"/>
    <property type="match status" value="1"/>
</dbReference>
<dbReference type="Gene3D" id="6.10.250.690">
    <property type="match status" value="1"/>
</dbReference>
<dbReference type="PROSITE" id="PS50110">
    <property type="entry name" value="RESPONSE_REGULATORY"/>
    <property type="match status" value="1"/>
</dbReference>
<dbReference type="SUPFAM" id="SSF46894">
    <property type="entry name" value="C-terminal effector domain of the bipartite response regulators"/>
    <property type="match status" value="1"/>
</dbReference>
<dbReference type="SMART" id="SM00448">
    <property type="entry name" value="REC"/>
    <property type="match status" value="1"/>
</dbReference>
<dbReference type="GO" id="GO:0006355">
    <property type="term" value="P:regulation of DNA-templated transcription"/>
    <property type="evidence" value="ECO:0007669"/>
    <property type="project" value="InterPro"/>
</dbReference>
<name>A0A5Q2QE81_9GAMM</name>
<dbReference type="InterPro" id="IPR016032">
    <property type="entry name" value="Sig_transdc_resp-reg_C-effctor"/>
</dbReference>
<evidence type="ECO:0000256" key="6">
    <source>
        <dbReference type="PROSITE-ProRule" id="PRU00169"/>
    </source>
</evidence>
<dbReference type="KEGG" id="llp:GH975_06110"/>
<evidence type="ECO:0000256" key="2">
    <source>
        <dbReference type="ARBA" id="ARBA00023012"/>
    </source>
</evidence>
<evidence type="ECO:0000256" key="7">
    <source>
        <dbReference type="PROSITE-ProRule" id="PRU01091"/>
    </source>
</evidence>
<evidence type="ECO:0000259" key="8">
    <source>
        <dbReference type="PROSITE" id="PS50110"/>
    </source>
</evidence>
<feature type="domain" description="OmpR/PhoB-type" evidence="9">
    <location>
        <begin position="124"/>
        <end position="219"/>
    </location>
</feature>
<dbReference type="RefSeq" id="WP_153713674.1">
    <property type="nucleotide sequence ID" value="NZ_CP045871.1"/>
</dbReference>
<dbReference type="GO" id="GO:0000156">
    <property type="term" value="F:phosphorelay response regulator activity"/>
    <property type="evidence" value="ECO:0007669"/>
    <property type="project" value="TreeGrafter"/>
</dbReference>
<dbReference type="PROSITE" id="PS51755">
    <property type="entry name" value="OMPR_PHOB"/>
    <property type="match status" value="1"/>
</dbReference>
<dbReference type="InterPro" id="IPR011006">
    <property type="entry name" value="CheY-like_superfamily"/>
</dbReference>